<evidence type="ECO:0000313" key="2">
    <source>
        <dbReference type="EMBL" id="OGE99089.1"/>
    </source>
</evidence>
<reference evidence="2 3" key="1">
    <citation type="journal article" date="2016" name="Nat. Commun.">
        <title>Thousands of microbial genomes shed light on interconnected biogeochemical processes in an aquifer system.</title>
        <authorList>
            <person name="Anantharaman K."/>
            <person name="Brown C.T."/>
            <person name="Hug L.A."/>
            <person name="Sharon I."/>
            <person name="Castelle C.J."/>
            <person name="Probst A.J."/>
            <person name="Thomas B.C."/>
            <person name="Singh A."/>
            <person name="Wilkins M.J."/>
            <person name="Karaoz U."/>
            <person name="Brodie E.L."/>
            <person name="Williams K.H."/>
            <person name="Hubbard S.S."/>
            <person name="Banfield J.F."/>
        </authorList>
    </citation>
    <scope>NUCLEOTIDE SEQUENCE [LARGE SCALE GENOMIC DNA]</scope>
</reference>
<comment type="caution">
    <text evidence="2">The sequence shown here is derived from an EMBL/GenBank/DDBJ whole genome shotgun (WGS) entry which is preliminary data.</text>
</comment>
<evidence type="ECO:0000256" key="1">
    <source>
        <dbReference type="SAM" id="Phobius"/>
    </source>
</evidence>
<dbReference type="EMBL" id="MFFF01000022">
    <property type="protein sequence ID" value="OGE99089.1"/>
    <property type="molecule type" value="Genomic_DNA"/>
</dbReference>
<feature type="transmembrane region" description="Helical" evidence="1">
    <location>
        <begin position="75"/>
        <end position="90"/>
    </location>
</feature>
<keyword evidence="1" id="KW-0812">Transmembrane</keyword>
<dbReference type="Proteomes" id="UP000177235">
    <property type="component" value="Unassembled WGS sequence"/>
</dbReference>
<keyword evidence="1" id="KW-1133">Transmembrane helix</keyword>
<feature type="transmembrane region" description="Helical" evidence="1">
    <location>
        <begin position="96"/>
        <end position="113"/>
    </location>
</feature>
<evidence type="ECO:0000313" key="3">
    <source>
        <dbReference type="Proteomes" id="UP000177235"/>
    </source>
</evidence>
<organism evidence="2 3">
    <name type="scientific">Candidatus Doudnabacteria bacterium RIFCSPLOWO2_02_FULL_48_13</name>
    <dbReference type="NCBI Taxonomy" id="1817845"/>
    <lineage>
        <taxon>Bacteria</taxon>
        <taxon>Candidatus Doudnaibacteriota</taxon>
    </lineage>
</organism>
<dbReference type="AlphaFoldDB" id="A0A1F5QA47"/>
<feature type="transmembrane region" description="Helical" evidence="1">
    <location>
        <begin position="32"/>
        <end position="54"/>
    </location>
</feature>
<name>A0A1F5QA47_9BACT</name>
<accession>A0A1F5QA47</accession>
<sequence length="114" mass="12186">MFLAFGAVVIAAAGLAYVILGFAPDKGGAWPLAAVYILVFTGSYGAALFAGYAVRITLWRGAVRSDLVRASNRQAVLIGFLTVAILMLQAGKVFNLWSAGLLFLIFVLLELYIQ</sequence>
<proteinExistence type="predicted"/>
<protein>
    <submittedName>
        <fullName evidence="2">Uncharacterized protein</fullName>
    </submittedName>
</protein>
<gene>
    <name evidence="2" type="ORF">A3J05_01505</name>
</gene>
<keyword evidence="1" id="KW-0472">Membrane</keyword>